<evidence type="ECO:0000256" key="2">
    <source>
        <dbReference type="ARBA" id="ARBA00022617"/>
    </source>
</evidence>
<dbReference type="EMBL" id="CAEZYQ010000007">
    <property type="protein sequence ID" value="CAB4739618.1"/>
    <property type="molecule type" value="Genomic_DNA"/>
</dbReference>
<dbReference type="SUPFAM" id="SSF48264">
    <property type="entry name" value="Cytochrome P450"/>
    <property type="match status" value="1"/>
</dbReference>
<dbReference type="PANTHER" id="PTHR24304">
    <property type="entry name" value="CYTOCHROME P450 FAMILY 7"/>
    <property type="match status" value="1"/>
</dbReference>
<evidence type="ECO:0000256" key="4">
    <source>
        <dbReference type="ARBA" id="ARBA00023004"/>
    </source>
</evidence>
<protein>
    <submittedName>
        <fullName evidence="5">Unannotated protein</fullName>
    </submittedName>
</protein>
<evidence type="ECO:0000256" key="3">
    <source>
        <dbReference type="ARBA" id="ARBA00022723"/>
    </source>
</evidence>
<dbReference type="InterPro" id="IPR001128">
    <property type="entry name" value="Cyt_P450"/>
</dbReference>
<evidence type="ECO:0000313" key="5">
    <source>
        <dbReference type="EMBL" id="CAB4739618.1"/>
    </source>
</evidence>
<gene>
    <name evidence="5" type="ORF">UFOPK2761_01163</name>
</gene>
<name>A0A6J6SY44_9ZZZZ</name>
<dbReference type="PANTHER" id="PTHR24304:SF2">
    <property type="entry name" value="24-HYDROXYCHOLESTEROL 7-ALPHA-HYDROXYLASE"/>
    <property type="match status" value="1"/>
</dbReference>
<dbReference type="Pfam" id="PF00067">
    <property type="entry name" value="p450"/>
    <property type="match status" value="1"/>
</dbReference>
<organism evidence="5">
    <name type="scientific">freshwater metagenome</name>
    <dbReference type="NCBI Taxonomy" id="449393"/>
    <lineage>
        <taxon>unclassified sequences</taxon>
        <taxon>metagenomes</taxon>
        <taxon>ecological metagenomes</taxon>
    </lineage>
</organism>
<keyword evidence="4" id="KW-0408">Iron</keyword>
<keyword evidence="2" id="KW-0349">Heme</keyword>
<dbReference type="InterPro" id="IPR017972">
    <property type="entry name" value="Cyt_P450_CS"/>
</dbReference>
<dbReference type="GO" id="GO:0020037">
    <property type="term" value="F:heme binding"/>
    <property type="evidence" value="ECO:0007669"/>
    <property type="project" value="InterPro"/>
</dbReference>
<dbReference type="InterPro" id="IPR050529">
    <property type="entry name" value="CYP450_sterol_14alpha_dmase"/>
</dbReference>
<dbReference type="GO" id="GO:0004497">
    <property type="term" value="F:monooxygenase activity"/>
    <property type="evidence" value="ECO:0007669"/>
    <property type="project" value="InterPro"/>
</dbReference>
<dbReference type="PROSITE" id="PS00086">
    <property type="entry name" value="CYTOCHROME_P450"/>
    <property type="match status" value="1"/>
</dbReference>
<sequence length="439" mass="46204">MRIRPTPPVADLALPWDAPVDDAVAAVAAARAEHGDTFAAVSGGDTYLFCFSPTGVDSFYALPEDVANKGVADYLMLRRKLPDEVFDGRRTLPGDLFRKDDVATYLAALDLALDAEVAALGEAGSVDLFALTRRLGHRMGLASWGGPGSAVGPTFDALGADLELLDGAASFVHPDTMRAVAESGYAEERAALERVLDRLGPAVDAAAADPGAHGLLGRIATAWADEPPGAARRGAALDVVLVHVASMSNLNAALGWVLVDVLAHPEALDRVRSAEEGYAARCALESTRLAQRSIMSRHVLQPLTLDTGAASYEVGRGVTIATLLPLTNLDPALGHDTWDPDRWDRHRFTDTAGLGSPRLVTAFGHGRHTCPAQPFSLATMSAAATRLLTSYDVEPGWSARPRPVPAQIGGVARADGPCEVRYRARPSSAATSRAGAVSR</sequence>
<dbReference type="AlphaFoldDB" id="A0A6J6SY44"/>
<accession>A0A6J6SY44</accession>
<dbReference type="GO" id="GO:0005506">
    <property type="term" value="F:iron ion binding"/>
    <property type="evidence" value="ECO:0007669"/>
    <property type="project" value="InterPro"/>
</dbReference>
<evidence type="ECO:0000256" key="1">
    <source>
        <dbReference type="ARBA" id="ARBA00010617"/>
    </source>
</evidence>
<comment type="similarity">
    <text evidence="1">Belongs to the cytochrome P450 family.</text>
</comment>
<keyword evidence="3" id="KW-0479">Metal-binding</keyword>
<dbReference type="Gene3D" id="1.10.630.10">
    <property type="entry name" value="Cytochrome P450"/>
    <property type="match status" value="1"/>
</dbReference>
<reference evidence="5" key="1">
    <citation type="submission" date="2020-05" db="EMBL/GenBank/DDBJ databases">
        <authorList>
            <person name="Chiriac C."/>
            <person name="Salcher M."/>
            <person name="Ghai R."/>
            <person name="Kavagutti S V."/>
        </authorList>
    </citation>
    <scope>NUCLEOTIDE SEQUENCE</scope>
</reference>
<dbReference type="InterPro" id="IPR036396">
    <property type="entry name" value="Cyt_P450_sf"/>
</dbReference>
<dbReference type="GO" id="GO:0016705">
    <property type="term" value="F:oxidoreductase activity, acting on paired donors, with incorporation or reduction of molecular oxygen"/>
    <property type="evidence" value="ECO:0007669"/>
    <property type="project" value="InterPro"/>
</dbReference>
<proteinExistence type="inferred from homology"/>